<sequence>MDKVVRQESVDEIHLGNAVI</sequence>
<dbReference type="EMBL" id="GBRH01230427">
    <property type="protein sequence ID" value="JAD67468.1"/>
    <property type="molecule type" value="Transcribed_RNA"/>
</dbReference>
<proteinExistence type="predicted"/>
<reference evidence="1" key="2">
    <citation type="journal article" date="2015" name="Data Brief">
        <title>Shoot transcriptome of the giant reed, Arundo donax.</title>
        <authorList>
            <person name="Barrero R.A."/>
            <person name="Guerrero F.D."/>
            <person name="Moolhuijzen P."/>
            <person name="Goolsby J.A."/>
            <person name="Tidwell J."/>
            <person name="Bellgard S.E."/>
            <person name="Bellgard M.I."/>
        </authorList>
    </citation>
    <scope>NUCLEOTIDE SEQUENCE</scope>
    <source>
        <tissue evidence="1">Shoot tissue taken approximately 20 cm above the soil surface</tissue>
    </source>
</reference>
<evidence type="ECO:0000313" key="1">
    <source>
        <dbReference type="EMBL" id="JAD67468.1"/>
    </source>
</evidence>
<organism evidence="1">
    <name type="scientific">Arundo donax</name>
    <name type="common">Giant reed</name>
    <name type="synonym">Donax arundinaceus</name>
    <dbReference type="NCBI Taxonomy" id="35708"/>
    <lineage>
        <taxon>Eukaryota</taxon>
        <taxon>Viridiplantae</taxon>
        <taxon>Streptophyta</taxon>
        <taxon>Embryophyta</taxon>
        <taxon>Tracheophyta</taxon>
        <taxon>Spermatophyta</taxon>
        <taxon>Magnoliopsida</taxon>
        <taxon>Liliopsida</taxon>
        <taxon>Poales</taxon>
        <taxon>Poaceae</taxon>
        <taxon>PACMAD clade</taxon>
        <taxon>Arundinoideae</taxon>
        <taxon>Arundineae</taxon>
        <taxon>Arundo</taxon>
    </lineage>
</organism>
<protein>
    <submittedName>
        <fullName evidence="1">Uncharacterized protein</fullName>
    </submittedName>
</protein>
<reference evidence="1" key="1">
    <citation type="submission" date="2014-09" db="EMBL/GenBank/DDBJ databases">
        <authorList>
            <person name="Magalhaes I.L.F."/>
            <person name="Oliveira U."/>
            <person name="Santos F.R."/>
            <person name="Vidigal T.H.D.A."/>
            <person name="Brescovit A.D."/>
            <person name="Santos A.J."/>
        </authorList>
    </citation>
    <scope>NUCLEOTIDE SEQUENCE</scope>
    <source>
        <tissue evidence="1">Shoot tissue taken approximately 20 cm above the soil surface</tissue>
    </source>
</reference>
<name>A0A0A9BZ31_ARUDO</name>
<accession>A0A0A9BZ31</accession>
<dbReference type="AlphaFoldDB" id="A0A0A9BZ31"/>